<organism evidence="1 2">
    <name type="scientific">Chrysochromulina tobinii</name>
    <dbReference type="NCBI Taxonomy" id="1460289"/>
    <lineage>
        <taxon>Eukaryota</taxon>
        <taxon>Haptista</taxon>
        <taxon>Haptophyta</taxon>
        <taxon>Prymnesiophyceae</taxon>
        <taxon>Prymnesiales</taxon>
        <taxon>Chrysochromulinaceae</taxon>
        <taxon>Chrysochromulina</taxon>
    </lineage>
</organism>
<proteinExistence type="predicted"/>
<sequence length="77" mass="8269">MPHQPVDSAPALRRTVFAAGAPAGTSAFASSTSEGVAFADYFYYDPKAHESLRVQIDLLRSGPGGGFIDVYFRFGRV</sequence>
<dbReference type="Proteomes" id="UP000037460">
    <property type="component" value="Unassembled WGS sequence"/>
</dbReference>
<reference evidence="2" key="1">
    <citation type="journal article" date="2015" name="PLoS Genet.">
        <title>Genome Sequence and Transcriptome Analyses of Chrysochromulina tobin: Metabolic Tools for Enhanced Algal Fitness in the Prominent Order Prymnesiales (Haptophyceae).</title>
        <authorList>
            <person name="Hovde B.T."/>
            <person name="Deodato C.R."/>
            <person name="Hunsperger H.M."/>
            <person name="Ryken S.A."/>
            <person name="Yost W."/>
            <person name="Jha R.K."/>
            <person name="Patterson J."/>
            <person name="Monnat R.J. Jr."/>
            <person name="Barlow S.B."/>
            <person name="Starkenburg S.R."/>
            <person name="Cattolico R.A."/>
        </authorList>
    </citation>
    <scope>NUCLEOTIDE SEQUENCE</scope>
    <source>
        <strain evidence="2">CCMP291</strain>
    </source>
</reference>
<gene>
    <name evidence="1" type="ORF">Ctob_002999</name>
</gene>
<protein>
    <submittedName>
        <fullName evidence="1">Uncharacterized protein</fullName>
    </submittedName>
</protein>
<accession>A0A0M0J9E7</accession>
<evidence type="ECO:0000313" key="2">
    <source>
        <dbReference type="Proteomes" id="UP000037460"/>
    </source>
</evidence>
<name>A0A0M0J9E7_9EUKA</name>
<dbReference type="AlphaFoldDB" id="A0A0M0J9E7"/>
<comment type="caution">
    <text evidence="1">The sequence shown here is derived from an EMBL/GenBank/DDBJ whole genome shotgun (WGS) entry which is preliminary data.</text>
</comment>
<dbReference type="EMBL" id="JWZX01003219">
    <property type="protein sequence ID" value="KOO23115.1"/>
    <property type="molecule type" value="Genomic_DNA"/>
</dbReference>
<evidence type="ECO:0000313" key="1">
    <source>
        <dbReference type="EMBL" id="KOO23115.1"/>
    </source>
</evidence>
<keyword evidence="2" id="KW-1185">Reference proteome</keyword>